<evidence type="ECO:0000256" key="4">
    <source>
        <dbReference type="ARBA" id="ARBA00011081"/>
    </source>
</evidence>
<dbReference type="CDD" id="cd02007">
    <property type="entry name" value="TPP_DXS"/>
    <property type="match status" value="1"/>
</dbReference>
<evidence type="ECO:0000259" key="14">
    <source>
        <dbReference type="SMART" id="SM00861"/>
    </source>
</evidence>
<evidence type="ECO:0000256" key="5">
    <source>
        <dbReference type="ARBA" id="ARBA00011738"/>
    </source>
</evidence>
<comment type="subunit">
    <text evidence="5">Homodimer.</text>
</comment>
<keyword evidence="11" id="KW-0786">Thiamine pyrophosphate</keyword>
<dbReference type="GO" id="GO:0046872">
    <property type="term" value="F:metal ion binding"/>
    <property type="evidence" value="ECO:0007669"/>
    <property type="project" value="UniProtKB-KW"/>
</dbReference>
<evidence type="ECO:0000256" key="9">
    <source>
        <dbReference type="ARBA" id="ARBA00022842"/>
    </source>
</evidence>
<evidence type="ECO:0000256" key="12">
    <source>
        <dbReference type="ARBA" id="ARBA00023229"/>
    </source>
</evidence>
<comment type="similarity">
    <text evidence="4">Belongs to the transketolase family. DXPS subfamily.</text>
</comment>
<dbReference type="PROSITE" id="PS00801">
    <property type="entry name" value="TRANSKETOLASE_1"/>
    <property type="match status" value="1"/>
</dbReference>
<comment type="cofactor">
    <cofactor evidence="2">
        <name>thiamine diphosphate</name>
        <dbReference type="ChEBI" id="CHEBI:58937"/>
    </cofactor>
</comment>
<feature type="region of interest" description="Disordered" evidence="13">
    <location>
        <begin position="1"/>
        <end position="60"/>
    </location>
</feature>
<dbReference type="GO" id="GO:0019682">
    <property type="term" value="P:glyceraldehyde-3-phosphate metabolic process"/>
    <property type="evidence" value="ECO:0007669"/>
    <property type="project" value="UniProtKB-ARBA"/>
</dbReference>
<dbReference type="SUPFAM" id="SSF52518">
    <property type="entry name" value="Thiamin diphosphate-binding fold (THDP-binding)"/>
    <property type="match status" value="2"/>
</dbReference>
<dbReference type="Pfam" id="PF02780">
    <property type="entry name" value="Transketolase_C"/>
    <property type="match status" value="1"/>
</dbReference>
<evidence type="ECO:0000256" key="7">
    <source>
        <dbReference type="ARBA" id="ARBA00022679"/>
    </source>
</evidence>
<evidence type="ECO:0000256" key="1">
    <source>
        <dbReference type="ARBA" id="ARBA00001946"/>
    </source>
</evidence>
<dbReference type="EC" id="2.2.1.7" evidence="6"/>
<dbReference type="PANTHER" id="PTHR43322:SF5">
    <property type="entry name" value="1-DEOXY-D-XYLULOSE-5-PHOSPHATE SYNTHASE, CHLOROPLASTIC"/>
    <property type="match status" value="1"/>
</dbReference>
<evidence type="ECO:0000313" key="15">
    <source>
        <dbReference type="EMBL" id="PNH09811.1"/>
    </source>
</evidence>
<dbReference type="InterPro" id="IPR049557">
    <property type="entry name" value="Transketolase_CS"/>
</dbReference>
<sequence>MMRGMAPQCQERASSSSARCAVPVGRSARTTVPVRQQRAEARVNAPRAGPAGSAGPRYSGEWDKLSVEEIDEWQESGPRTPLLDSVNYPVHIKNFNLDQLKQLCKELRSDIVHSVSRTGGHLSSSLGVCELTVALHYVFNTPEDKIIWDVGHQAYVHKILTGRRRGMSSIRQTNGLSGFTKRDESEYDPFGAGHSSTSISAALGMAVGRDVKGKQNNVIAVIGDGAITGGMAYEAMNHAGFLDKNMIVILNDNQQVSLPTQYNNKNQDPVGALSSTLARLQANRPLRELREIAKGVTKQLPDVVQKATAKIDEYARGMISGTGSTLFEELGLYYIGPVDGHNVDDLVAVLKVRFAMDRAGLVGADGSTHCGAFDVTYMASLPHMITMAPSNEAELINMVATAAAIDDSPSCFRFPRGNGLGLDLAQHGITKDLKGTPMEVGKALVRRQGKDVCLLAYGSSVNEALAAAEMLEGDGVSATVVDARFCKPLDTQLIRSCAKEHPVMISIEEGSIGGFAAHVMQFLALEGLLDGGLKFRPMTLPDRYIEHGDYRDQLAMAGLTAQHIASTALTTLGRAKDAAKFSLSAIA</sequence>
<protein>
    <recommendedName>
        <fullName evidence="6">1-deoxy-D-xylulose-5-phosphate synthase</fullName>
        <ecNumber evidence="6">2.2.1.7</ecNumber>
    </recommendedName>
</protein>
<dbReference type="InterPro" id="IPR009014">
    <property type="entry name" value="Transketo_C/PFOR_II"/>
</dbReference>
<dbReference type="FunFam" id="3.40.50.920:FF:000002">
    <property type="entry name" value="1-deoxy-D-xylulose-5-phosphate synthase"/>
    <property type="match status" value="1"/>
</dbReference>
<organism evidence="15 16">
    <name type="scientific">Tetrabaena socialis</name>
    <dbReference type="NCBI Taxonomy" id="47790"/>
    <lineage>
        <taxon>Eukaryota</taxon>
        <taxon>Viridiplantae</taxon>
        <taxon>Chlorophyta</taxon>
        <taxon>core chlorophytes</taxon>
        <taxon>Chlorophyceae</taxon>
        <taxon>CS clade</taxon>
        <taxon>Chlamydomonadales</taxon>
        <taxon>Tetrabaenaceae</taxon>
        <taxon>Tetrabaena</taxon>
    </lineage>
</organism>
<dbReference type="Gene3D" id="3.40.50.970">
    <property type="match status" value="1"/>
</dbReference>
<evidence type="ECO:0000256" key="2">
    <source>
        <dbReference type="ARBA" id="ARBA00001964"/>
    </source>
</evidence>
<dbReference type="InterPro" id="IPR005475">
    <property type="entry name" value="Transketolase-like_Pyr-bd"/>
</dbReference>
<evidence type="ECO:0000256" key="3">
    <source>
        <dbReference type="ARBA" id="ARBA00004980"/>
    </source>
</evidence>
<comment type="pathway">
    <text evidence="3">Metabolic intermediate biosynthesis; 1-deoxy-D-xylulose 5-phosphate biosynthesis; 1-deoxy-D-xylulose 5-phosphate from D-glyceraldehyde 3-phosphate and pyruvate: step 1/1.</text>
</comment>
<comment type="cofactor">
    <cofactor evidence="1">
        <name>Mg(2+)</name>
        <dbReference type="ChEBI" id="CHEBI:18420"/>
    </cofactor>
</comment>
<evidence type="ECO:0000256" key="6">
    <source>
        <dbReference type="ARBA" id="ARBA00013150"/>
    </source>
</evidence>
<keyword evidence="7" id="KW-0808">Transferase</keyword>
<dbReference type="GO" id="GO:0008661">
    <property type="term" value="F:1-deoxy-D-xylulose-5-phosphate synthase activity"/>
    <property type="evidence" value="ECO:0007669"/>
    <property type="project" value="UniProtKB-EC"/>
</dbReference>
<keyword evidence="9" id="KW-0460">Magnesium</keyword>
<dbReference type="EMBL" id="PGGS01000077">
    <property type="protein sequence ID" value="PNH09811.1"/>
    <property type="molecule type" value="Genomic_DNA"/>
</dbReference>
<dbReference type="InterPro" id="IPR005477">
    <property type="entry name" value="Dxylulose-5-P_synthase"/>
</dbReference>
<evidence type="ECO:0000256" key="10">
    <source>
        <dbReference type="ARBA" id="ARBA00022977"/>
    </source>
</evidence>
<evidence type="ECO:0000256" key="13">
    <source>
        <dbReference type="SAM" id="MobiDB-lite"/>
    </source>
</evidence>
<accession>A0A2J8ABB6</accession>
<dbReference type="GO" id="GO:0016114">
    <property type="term" value="P:terpenoid biosynthetic process"/>
    <property type="evidence" value="ECO:0007669"/>
    <property type="project" value="InterPro"/>
</dbReference>
<comment type="caution">
    <text evidence="15">The sequence shown here is derived from an EMBL/GenBank/DDBJ whole genome shotgun (WGS) entry which is preliminary data.</text>
</comment>
<dbReference type="Gene3D" id="3.40.50.920">
    <property type="match status" value="1"/>
</dbReference>
<feature type="domain" description="Transketolase-like pyrimidine-binding" evidence="14">
    <location>
        <begin position="267"/>
        <end position="422"/>
    </location>
</feature>
<dbReference type="GO" id="GO:0009228">
    <property type="term" value="P:thiamine biosynthetic process"/>
    <property type="evidence" value="ECO:0007669"/>
    <property type="project" value="UniProtKB-KW"/>
</dbReference>
<dbReference type="AlphaFoldDB" id="A0A2J8ABB6"/>
<dbReference type="PANTHER" id="PTHR43322">
    <property type="entry name" value="1-D-DEOXYXYLULOSE 5-PHOSPHATE SYNTHASE-RELATED"/>
    <property type="match status" value="1"/>
</dbReference>
<keyword evidence="10" id="KW-0784">Thiamine biosynthesis</keyword>
<evidence type="ECO:0000313" key="16">
    <source>
        <dbReference type="Proteomes" id="UP000236333"/>
    </source>
</evidence>
<keyword evidence="16" id="KW-1185">Reference proteome</keyword>
<name>A0A2J8ABB6_9CHLO</name>
<feature type="compositionally biased region" description="Low complexity" evidence="13">
    <location>
        <begin position="45"/>
        <end position="59"/>
    </location>
</feature>
<dbReference type="Proteomes" id="UP000236333">
    <property type="component" value="Unassembled WGS sequence"/>
</dbReference>
<dbReference type="UniPathway" id="UPA00064">
    <property type="reaction ID" value="UER00091"/>
</dbReference>
<dbReference type="SMART" id="SM00861">
    <property type="entry name" value="Transket_pyr"/>
    <property type="match status" value="1"/>
</dbReference>
<dbReference type="SUPFAM" id="SSF52922">
    <property type="entry name" value="TK C-terminal domain-like"/>
    <property type="match status" value="1"/>
</dbReference>
<dbReference type="Pfam" id="PF13292">
    <property type="entry name" value="DXP_synthase_N"/>
    <property type="match status" value="1"/>
</dbReference>
<reference evidence="15 16" key="1">
    <citation type="journal article" date="2017" name="Mol. Biol. Evol.">
        <title>The 4-celled Tetrabaena socialis nuclear genome reveals the essential components for genetic control of cell number at the origin of multicellularity in the volvocine lineage.</title>
        <authorList>
            <person name="Featherston J."/>
            <person name="Arakaki Y."/>
            <person name="Hanschen E.R."/>
            <person name="Ferris P.J."/>
            <person name="Michod R.E."/>
            <person name="Olson B.J.S.C."/>
            <person name="Nozaki H."/>
            <person name="Durand P.M."/>
        </authorList>
    </citation>
    <scope>NUCLEOTIDE SEQUENCE [LARGE SCALE GENOMIC DNA]</scope>
    <source>
        <strain evidence="15 16">NIES-571</strain>
    </source>
</reference>
<evidence type="ECO:0000256" key="8">
    <source>
        <dbReference type="ARBA" id="ARBA00022723"/>
    </source>
</evidence>
<dbReference type="OrthoDB" id="10266385at2759"/>
<keyword evidence="12" id="KW-0414">Isoprene biosynthesis</keyword>
<evidence type="ECO:0000256" key="11">
    <source>
        <dbReference type="ARBA" id="ARBA00023052"/>
    </source>
</evidence>
<proteinExistence type="inferred from homology"/>
<gene>
    <name evidence="15" type="ORF">TSOC_003524</name>
</gene>
<keyword evidence="8" id="KW-0479">Metal-binding</keyword>
<dbReference type="InterPro" id="IPR029061">
    <property type="entry name" value="THDP-binding"/>
</dbReference>
<dbReference type="InterPro" id="IPR033248">
    <property type="entry name" value="Transketolase_C"/>
</dbReference>